<dbReference type="InterPro" id="IPR042118">
    <property type="entry name" value="QueA_dom1"/>
</dbReference>
<evidence type="ECO:0000256" key="4">
    <source>
        <dbReference type="ARBA" id="ARBA00022785"/>
    </source>
</evidence>
<dbReference type="SUPFAM" id="SSF111337">
    <property type="entry name" value="QueA-like"/>
    <property type="match status" value="1"/>
</dbReference>
<reference evidence="5" key="1">
    <citation type="submission" date="2010-07" db="EMBL/GenBank/DDBJ databases">
        <authorList>
            <consortium name="CONSOLIDER consortium CSD2007-00005"/>
            <person name="Guazzaroni M.-E."/>
            <person name="Richter M."/>
            <person name="Garcia-Salamanca A."/>
            <person name="Yarza P."/>
            <person name="Ferrer M."/>
        </authorList>
    </citation>
    <scope>NUCLEOTIDE SEQUENCE</scope>
</reference>
<dbReference type="InterPro" id="IPR003699">
    <property type="entry name" value="QueA"/>
</dbReference>
<keyword evidence="5" id="KW-0413">Isomerase</keyword>
<comment type="caution">
    <text evidence="5">The sequence shown here is derived from an EMBL/GenBank/DDBJ whole genome shotgun (WGS) entry which is preliminary data.</text>
</comment>
<reference evidence="5" key="2">
    <citation type="journal article" date="2011" name="Microb. Ecol.">
        <title>Taxonomic and Functional Metagenomic Profiling of the Microbial Community in the Anoxic Sediment of a Sub-saline Shallow Lake (Laguna de Carrizo, Central Spain).</title>
        <authorList>
            <person name="Ferrer M."/>
            <person name="Guazzaroni M.E."/>
            <person name="Richter M."/>
            <person name="Garcia-Salamanca A."/>
            <person name="Yarza P."/>
            <person name="Suarez-Suarez A."/>
            <person name="Solano J."/>
            <person name="Alcaide M."/>
            <person name="van Dillewijn P."/>
            <person name="Molina-Henares M.A."/>
            <person name="Lopez-Cortes N."/>
            <person name="Al-Ramahi Y."/>
            <person name="Guerrero C."/>
            <person name="Acosta A."/>
            <person name="de Eugenio L.I."/>
            <person name="Martinez V."/>
            <person name="Marques S."/>
            <person name="Rojo F."/>
            <person name="Santero E."/>
            <person name="Genilloud O."/>
            <person name="Perez-Perez J."/>
            <person name="Rossello-Mora R."/>
            <person name="Ramos J.L."/>
        </authorList>
    </citation>
    <scope>NUCLEOTIDE SEQUENCE</scope>
</reference>
<name>D9PM74_9ZZZZ</name>
<feature type="non-terminal residue" evidence="5">
    <location>
        <position position="1"/>
    </location>
</feature>
<evidence type="ECO:0000256" key="3">
    <source>
        <dbReference type="ARBA" id="ARBA00022691"/>
    </source>
</evidence>
<keyword evidence="1" id="KW-0963">Cytoplasm</keyword>
<dbReference type="PANTHER" id="PTHR30307">
    <property type="entry name" value="S-ADENOSYLMETHIONINE:TRNA RIBOSYLTRANSFERASE-ISOMERASE"/>
    <property type="match status" value="1"/>
</dbReference>
<dbReference type="GO" id="GO:0051075">
    <property type="term" value="F:S-adenosylmethionine:tRNA ribosyltransferase-isomerase activity"/>
    <property type="evidence" value="ECO:0007669"/>
    <property type="project" value="TreeGrafter"/>
</dbReference>
<accession>D9PM74</accession>
<proteinExistence type="predicted"/>
<dbReference type="EMBL" id="ADZX01000801">
    <property type="protein sequence ID" value="EFK95341.1"/>
    <property type="molecule type" value="Genomic_DNA"/>
</dbReference>
<dbReference type="EC" id="5.-.-.-" evidence="5"/>
<organism evidence="5">
    <name type="scientific">sediment metagenome</name>
    <dbReference type="NCBI Taxonomy" id="749907"/>
    <lineage>
        <taxon>unclassified sequences</taxon>
        <taxon>metagenomes</taxon>
        <taxon>ecological metagenomes</taxon>
    </lineage>
</organism>
<evidence type="ECO:0000256" key="2">
    <source>
        <dbReference type="ARBA" id="ARBA00022679"/>
    </source>
</evidence>
<evidence type="ECO:0000256" key="1">
    <source>
        <dbReference type="ARBA" id="ARBA00022490"/>
    </source>
</evidence>
<dbReference type="PANTHER" id="PTHR30307:SF0">
    <property type="entry name" value="S-ADENOSYLMETHIONINE:TRNA RIBOSYLTRANSFERASE-ISOMERASE"/>
    <property type="match status" value="1"/>
</dbReference>
<protein>
    <submittedName>
        <fullName evidence="5">S-adenosylmethionine:tRNA ribosyltransferase-isomerase</fullName>
        <ecNumber evidence="5">5.-.-.-</ecNumber>
    </submittedName>
</protein>
<sequence length="139" mass="15416">TLHVGHGTFRPVRTRDIREHRLGSEAYDLSPESADAIERAKSEERRVVAVGTTVVRTLESAVDSKGSLKSGRGKTDLLITPGFSFKVVDAMITNFHLPRSSLLFLVSALAGLDLMRNAYRRAIAKSYRFYSYGDAMLIL</sequence>
<dbReference type="GO" id="GO:0008616">
    <property type="term" value="P:tRNA queuosine(34) biosynthetic process"/>
    <property type="evidence" value="ECO:0007669"/>
    <property type="project" value="UniProtKB-KW"/>
</dbReference>
<dbReference type="Pfam" id="PF02547">
    <property type="entry name" value="Queuosine_synth"/>
    <property type="match status" value="1"/>
</dbReference>
<gene>
    <name evidence="5" type="primary">queA</name>
    <name evidence="5" type="ORF">LDC_2652</name>
</gene>
<dbReference type="AlphaFoldDB" id="D9PM74"/>
<keyword evidence="4" id="KW-0671">Queuosine biosynthesis</keyword>
<keyword evidence="3" id="KW-0949">S-adenosyl-L-methionine</keyword>
<dbReference type="Gene3D" id="3.40.1780.10">
    <property type="entry name" value="QueA-like"/>
    <property type="match status" value="1"/>
</dbReference>
<dbReference type="InterPro" id="IPR036100">
    <property type="entry name" value="QueA_sf"/>
</dbReference>
<evidence type="ECO:0000313" key="5">
    <source>
        <dbReference type="EMBL" id="EFK95341.1"/>
    </source>
</evidence>
<keyword evidence="2 5" id="KW-0808">Transferase</keyword>